<dbReference type="PANTHER" id="PTHR43098">
    <property type="entry name" value="L-ORNITHINE N(5)-MONOOXYGENASE-RELATED"/>
    <property type="match status" value="1"/>
</dbReference>
<dbReference type="GO" id="GO:0050661">
    <property type="term" value="F:NADP binding"/>
    <property type="evidence" value="ECO:0007669"/>
    <property type="project" value="InterPro"/>
</dbReference>
<dbReference type="SUPFAM" id="SSF51905">
    <property type="entry name" value="FAD/NAD(P)-binding domain"/>
    <property type="match status" value="2"/>
</dbReference>
<dbReference type="Pfam" id="PF00743">
    <property type="entry name" value="FMO-like"/>
    <property type="match status" value="1"/>
</dbReference>
<comment type="similarity">
    <text evidence="2">Belongs to the FAD-binding monooxygenase family.</text>
</comment>
<evidence type="ECO:0000313" key="9">
    <source>
        <dbReference type="Proteomes" id="UP001251528"/>
    </source>
</evidence>
<keyword evidence="7" id="KW-0503">Monooxygenase</keyword>
<evidence type="ECO:0008006" key="10">
    <source>
        <dbReference type="Google" id="ProtNLM"/>
    </source>
</evidence>
<proteinExistence type="inferred from homology"/>
<reference evidence="8" key="1">
    <citation type="submission" date="2023-06" db="EMBL/GenBank/DDBJ databases">
        <title>Conoideocrella luteorostrata (Hypocreales: Clavicipitaceae), a potential biocontrol fungus for elongate hemlock scale in United States Christmas tree production areas.</title>
        <authorList>
            <person name="Barrett H."/>
            <person name="Lovett B."/>
            <person name="Macias A.M."/>
            <person name="Stajich J.E."/>
            <person name="Kasson M.T."/>
        </authorList>
    </citation>
    <scope>NUCLEOTIDE SEQUENCE</scope>
    <source>
        <strain evidence="8">ARSEF 14590</strain>
    </source>
</reference>
<keyword evidence="6" id="KW-0560">Oxidoreductase</keyword>
<protein>
    <recommendedName>
        <fullName evidence="10">FAD/NAD(P)-binding domain-containing protein</fullName>
    </recommendedName>
</protein>
<keyword evidence="3" id="KW-0285">Flavoprotein</keyword>
<dbReference type="EMBL" id="JASWJB010000084">
    <property type="protein sequence ID" value="KAK2600053.1"/>
    <property type="molecule type" value="Genomic_DNA"/>
</dbReference>
<dbReference type="AlphaFoldDB" id="A0AAJ0CU46"/>
<evidence type="ECO:0000256" key="5">
    <source>
        <dbReference type="ARBA" id="ARBA00022857"/>
    </source>
</evidence>
<dbReference type="InterPro" id="IPR050775">
    <property type="entry name" value="FAD-binding_Monooxygenases"/>
</dbReference>
<sequence length="539" mass="61883">MEINVDVLVIGAGFAGCLSLHHLRRQGLSVKIMEAGSDLGGVWHSNKYPGARVDSMTPYYQVTSPDIFNDWSFNELYPTAPDLKKYFDYLDEKWNLRKDIFFNQKVIRVEYCHARWRLLTDMGLRPTARFVIFVTGTTNKAYIPDFPKIQSFNGQVIHPAAWPEKLSLEGKKVGIIGQGASGIQIFEQLAKRGHDITVFIRTPPVALPMKNRPISETENQKNKFGECFKRAKYGDEAGFPWIPYPKRFRSESSTQQQELFQRLWKRGGLGIVSNNYMDLNVDKEANRALYDFWSTRVRERVKDPRKKDILAPLKPVQPIGTKRPCLEQNYYELIDQENVTLVDLKKTPVEEFTSNGILTAGDTLHQLDVVIAATGYDSVTGSLYDIDIFDKHEVTLKENWRGGIRTYLGMMVPGMPNAFILYGPQAPTSLTSGPPFIELQVEWIVKLLRKMEKDSINSVDSTWEAAEAYNKKLRHVFNRLFHSKAPSWWVGANIPTKRREPLLWFDSTGAWSRECAEALNNWSQFNTIREGKRTTKWKI</sequence>
<accession>A0AAJ0CU46</accession>
<gene>
    <name evidence="8" type="ORF">QQS21_005217</name>
</gene>
<dbReference type="GO" id="GO:0050660">
    <property type="term" value="F:flavin adenine dinucleotide binding"/>
    <property type="evidence" value="ECO:0007669"/>
    <property type="project" value="InterPro"/>
</dbReference>
<evidence type="ECO:0000256" key="2">
    <source>
        <dbReference type="ARBA" id="ARBA00010139"/>
    </source>
</evidence>
<dbReference type="InterPro" id="IPR036188">
    <property type="entry name" value="FAD/NAD-bd_sf"/>
</dbReference>
<evidence type="ECO:0000256" key="6">
    <source>
        <dbReference type="ARBA" id="ARBA00023002"/>
    </source>
</evidence>
<dbReference type="PANTHER" id="PTHR43098:SF3">
    <property type="entry name" value="L-ORNITHINE N(5)-MONOOXYGENASE-RELATED"/>
    <property type="match status" value="1"/>
</dbReference>
<evidence type="ECO:0000256" key="4">
    <source>
        <dbReference type="ARBA" id="ARBA00022827"/>
    </source>
</evidence>
<comment type="caution">
    <text evidence="8">The sequence shown here is derived from an EMBL/GenBank/DDBJ whole genome shotgun (WGS) entry which is preliminary data.</text>
</comment>
<evidence type="ECO:0000256" key="3">
    <source>
        <dbReference type="ARBA" id="ARBA00022630"/>
    </source>
</evidence>
<dbReference type="Proteomes" id="UP001251528">
    <property type="component" value="Unassembled WGS sequence"/>
</dbReference>
<name>A0AAJ0CU46_9HYPO</name>
<evidence type="ECO:0000256" key="1">
    <source>
        <dbReference type="ARBA" id="ARBA00001974"/>
    </source>
</evidence>
<comment type="cofactor">
    <cofactor evidence="1">
        <name>FAD</name>
        <dbReference type="ChEBI" id="CHEBI:57692"/>
    </cofactor>
</comment>
<dbReference type="GO" id="GO:0004499">
    <property type="term" value="F:N,N-dimethylaniline monooxygenase activity"/>
    <property type="evidence" value="ECO:0007669"/>
    <property type="project" value="InterPro"/>
</dbReference>
<dbReference type="InterPro" id="IPR020946">
    <property type="entry name" value="Flavin_mOase-like"/>
</dbReference>
<keyword evidence="9" id="KW-1185">Reference proteome</keyword>
<dbReference type="Gene3D" id="3.50.50.60">
    <property type="entry name" value="FAD/NAD(P)-binding domain"/>
    <property type="match status" value="2"/>
</dbReference>
<dbReference type="PRINTS" id="PR00411">
    <property type="entry name" value="PNDRDTASEI"/>
</dbReference>
<organism evidence="8 9">
    <name type="scientific">Conoideocrella luteorostrata</name>
    <dbReference type="NCBI Taxonomy" id="1105319"/>
    <lineage>
        <taxon>Eukaryota</taxon>
        <taxon>Fungi</taxon>
        <taxon>Dikarya</taxon>
        <taxon>Ascomycota</taxon>
        <taxon>Pezizomycotina</taxon>
        <taxon>Sordariomycetes</taxon>
        <taxon>Hypocreomycetidae</taxon>
        <taxon>Hypocreales</taxon>
        <taxon>Clavicipitaceae</taxon>
        <taxon>Conoideocrella</taxon>
    </lineage>
</organism>
<evidence type="ECO:0000313" key="8">
    <source>
        <dbReference type="EMBL" id="KAK2600053.1"/>
    </source>
</evidence>
<keyword evidence="5" id="KW-0521">NADP</keyword>
<keyword evidence="4" id="KW-0274">FAD</keyword>
<evidence type="ECO:0000256" key="7">
    <source>
        <dbReference type="ARBA" id="ARBA00023033"/>
    </source>
</evidence>